<sequence>MLHPMDQVIAEPFKLDITIVSNDRCKEIRLTPSAEHGKQERNVLVWNRKRDLADNVYVEESQGGELRVVKRVVQRDKTNSSELAVIGTITKATEAQRKRLFVEFKGWFSFQDYKVLVVQKSPIQVKLADFGISKLTRANTELRTRIGTEGYIAPEVFGLLDSMRESSSYTSAVDMWSLGCLRYYVLTKITPFSTFLVLQDYAKGHIAFPEASLYEKGVSIDGRSFIQRLLRPSPGTRPKASEGLLVEWIIPMNAGRLPEIPHVPETVQESPFVPITRSFGGYRSSIEHIKPLFSPHMDYLSLELWNMCSIESTSFGAEERLCVLLEAGANPNILHTGYTALHLATICGLRAQPVKWVEILLEYGAKMGIRDMHGHTALYWAIDGIRRKTGSEKLKLLLDRGIDLNVHDGFGDYPLHQMVPVVHRLHPYGAPLLERAPDPLLIFKRLLAHGASLELQNKQGYTPLSLACSLGDALVTIFLVECGSSLHATTDTGVTPLHIAASTFRENEQVIRFLLKHGSDANA</sequence>
<feature type="repeat" description="ANK" evidence="3">
    <location>
        <begin position="373"/>
        <end position="409"/>
    </location>
</feature>
<comment type="caution">
    <text evidence="5">The sequence shown here is derived from an EMBL/GenBank/DDBJ whole genome shotgun (WGS) entry which is preliminary data.</text>
</comment>
<dbReference type="InterPro" id="IPR011009">
    <property type="entry name" value="Kinase-like_dom_sf"/>
</dbReference>
<organism evidence="5 6">
    <name type="scientific">Penicillium arizonense</name>
    <dbReference type="NCBI Taxonomy" id="1835702"/>
    <lineage>
        <taxon>Eukaryota</taxon>
        <taxon>Fungi</taxon>
        <taxon>Dikarya</taxon>
        <taxon>Ascomycota</taxon>
        <taxon>Pezizomycotina</taxon>
        <taxon>Eurotiomycetes</taxon>
        <taxon>Eurotiomycetidae</taxon>
        <taxon>Eurotiales</taxon>
        <taxon>Aspergillaceae</taxon>
        <taxon>Penicillium</taxon>
    </lineage>
</organism>
<keyword evidence="1" id="KW-0677">Repeat</keyword>
<reference evidence="5 6" key="1">
    <citation type="journal article" date="2016" name="Sci. Rep.">
        <title>Penicillium arizonense, a new, genome sequenced fungal species, reveals a high chemical diversity in secreted metabolites.</title>
        <authorList>
            <person name="Grijseels S."/>
            <person name="Nielsen J.C."/>
            <person name="Randelovic M."/>
            <person name="Nielsen J."/>
            <person name="Nielsen K.F."/>
            <person name="Workman M."/>
            <person name="Frisvad J.C."/>
        </authorList>
    </citation>
    <scope>NUCLEOTIDE SEQUENCE [LARGE SCALE GENOMIC DNA]</scope>
    <source>
        <strain evidence="5 6">CBS 141311</strain>
    </source>
</reference>
<dbReference type="SUPFAM" id="SSF48403">
    <property type="entry name" value="Ankyrin repeat"/>
    <property type="match status" value="1"/>
</dbReference>
<dbReference type="STRING" id="1835702.A0A1F5LIP6"/>
<dbReference type="AlphaFoldDB" id="A0A1F5LIP6"/>
<feature type="repeat" description="ANK" evidence="3">
    <location>
        <begin position="459"/>
        <end position="491"/>
    </location>
</feature>
<name>A0A1F5LIP6_PENAI</name>
<evidence type="ECO:0000313" key="6">
    <source>
        <dbReference type="Proteomes" id="UP000177622"/>
    </source>
</evidence>
<evidence type="ECO:0000256" key="2">
    <source>
        <dbReference type="ARBA" id="ARBA00023043"/>
    </source>
</evidence>
<dbReference type="Gene3D" id="1.25.40.20">
    <property type="entry name" value="Ankyrin repeat-containing domain"/>
    <property type="match status" value="2"/>
</dbReference>
<evidence type="ECO:0000313" key="5">
    <source>
        <dbReference type="EMBL" id="OGE52890.1"/>
    </source>
</evidence>
<dbReference type="OrthoDB" id="10252171at2759"/>
<dbReference type="PANTHER" id="PTHR24171:SF9">
    <property type="entry name" value="ANKYRIN REPEAT DOMAIN-CONTAINING PROTEIN 39"/>
    <property type="match status" value="1"/>
</dbReference>
<dbReference type="Gene3D" id="1.10.510.10">
    <property type="entry name" value="Transferase(Phosphotransferase) domain 1"/>
    <property type="match status" value="1"/>
</dbReference>
<dbReference type="PROSITE" id="PS50297">
    <property type="entry name" value="ANK_REP_REGION"/>
    <property type="match status" value="2"/>
</dbReference>
<dbReference type="Pfam" id="PF00069">
    <property type="entry name" value="Pkinase"/>
    <property type="match status" value="1"/>
</dbReference>
<keyword evidence="2 3" id="KW-0040">ANK repeat</keyword>
<dbReference type="SMART" id="SM00248">
    <property type="entry name" value="ANK"/>
    <property type="match status" value="5"/>
</dbReference>
<accession>A0A1F5LIP6</accession>
<dbReference type="GO" id="GO:0005524">
    <property type="term" value="F:ATP binding"/>
    <property type="evidence" value="ECO:0007669"/>
    <property type="project" value="InterPro"/>
</dbReference>
<dbReference type="GeneID" id="34576570"/>
<dbReference type="InterPro" id="IPR002110">
    <property type="entry name" value="Ankyrin_rpt"/>
</dbReference>
<keyword evidence="6" id="KW-1185">Reference proteome</keyword>
<dbReference type="InterPro" id="IPR036770">
    <property type="entry name" value="Ankyrin_rpt-contain_sf"/>
</dbReference>
<evidence type="ECO:0000256" key="1">
    <source>
        <dbReference type="ARBA" id="ARBA00022737"/>
    </source>
</evidence>
<dbReference type="InterPro" id="IPR000719">
    <property type="entry name" value="Prot_kinase_dom"/>
</dbReference>
<dbReference type="EMBL" id="LXJU01000009">
    <property type="protein sequence ID" value="OGE52890.1"/>
    <property type="molecule type" value="Genomic_DNA"/>
</dbReference>
<dbReference type="RefSeq" id="XP_022488329.1">
    <property type="nucleotide sequence ID" value="XM_022631836.1"/>
</dbReference>
<gene>
    <name evidence="5" type="ORF">PENARI_c009G04438</name>
</gene>
<dbReference type="Pfam" id="PF12796">
    <property type="entry name" value="Ank_2"/>
    <property type="match status" value="2"/>
</dbReference>
<dbReference type="PANTHER" id="PTHR24171">
    <property type="entry name" value="ANKYRIN REPEAT DOMAIN-CONTAINING PROTEIN 39-RELATED"/>
    <property type="match status" value="1"/>
</dbReference>
<dbReference type="PROSITE" id="PS50011">
    <property type="entry name" value="PROTEIN_KINASE_DOM"/>
    <property type="match status" value="1"/>
</dbReference>
<evidence type="ECO:0000256" key="3">
    <source>
        <dbReference type="PROSITE-ProRule" id="PRU00023"/>
    </source>
</evidence>
<feature type="repeat" description="ANK" evidence="3">
    <location>
        <begin position="336"/>
        <end position="372"/>
    </location>
</feature>
<dbReference type="GO" id="GO:0004672">
    <property type="term" value="F:protein kinase activity"/>
    <property type="evidence" value="ECO:0007669"/>
    <property type="project" value="InterPro"/>
</dbReference>
<evidence type="ECO:0000259" key="4">
    <source>
        <dbReference type="PROSITE" id="PS50011"/>
    </source>
</evidence>
<proteinExistence type="predicted"/>
<feature type="domain" description="Protein kinase" evidence="4">
    <location>
        <begin position="1"/>
        <end position="249"/>
    </location>
</feature>
<dbReference type="SUPFAM" id="SSF56112">
    <property type="entry name" value="Protein kinase-like (PK-like)"/>
    <property type="match status" value="1"/>
</dbReference>
<dbReference type="PROSITE" id="PS50088">
    <property type="entry name" value="ANK_REPEAT"/>
    <property type="match status" value="4"/>
</dbReference>
<protein>
    <recommendedName>
        <fullName evidence="4">Protein kinase domain-containing protein</fullName>
    </recommendedName>
</protein>
<dbReference type="Proteomes" id="UP000177622">
    <property type="component" value="Unassembled WGS sequence"/>
</dbReference>
<dbReference type="SMART" id="SM00220">
    <property type="entry name" value="S_TKc"/>
    <property type="match status" value="1"/>
</dbReference>
<feature type="repeat" description="ANK" evidence="3">
    <location>
        <begin position="492"/>
        <end position="523"/>
    </location>
</feature>